<evidence type="ECO:0000259" key="1">
    <source>
        <dbReference type="SMART" id="SM00471"/>
    </source>
</evidence>
<evidence type="ECO:0000313" key="2">
    <source>
        <dbReference type="EMBL" id="MBU2693117.1"/>
    </source>
</evidence>
<name>A0A948S1F3_UNCEI</name>
<dbReference type="Proteomes" id="UP000777784">
    <property type="component" value="Unassembled WGS sequence"/>
</dbReference>
<organism evidence="2 3">
    <name type="scientific">Eiseniibacteriota bacterium</name>
    <dbReference type="NCBI Taxonomy" id="2212470"/>
    <lineage>
        <taxon>Bacteria</taxon>
        <taxon>Candidatus Eiseniibacteriota</taxon>
    </lineage>
</organism>
<dbReference type="AlphaFoldDB" id="A0A948S1F3"/>
<dbReference type="SMART" id="SM00471">
    <property type="entry name" value="HDc"/>
    <property type="match status" value="1"/>
</dbReference>
<evidence type="ECO:0000313" key="3">
    <source>
        <dbReference type="Proteomes" id="UP000777784"/>
    </source>
</evidence>
<dbReference type="PANTHER" id="PTHR46246">
    <property type="entry name" value="GUANOSINE-3',5'-BIS(DIPHOSPHATE) 3'-PYROPHOSPHOHYDROLASE MESH1"/>
    <property type="match status" value="1"/>
</dbReference>
<reference evidence="2" key="1">
    <citation type="submission" date="2021-05" db="EMBL/GenBank/DDBJ databases">
        <title>Energy efficiency and biological interactions define the core microbiome of deep oligotrophic groundwater.</title>
        <authorList>
            <person name="Mehrshad M."/>
            <person name="Lopez-Fernandez M."/>
            <person name="Bell E."/>
            <person name="Bernier-Latmani R."/>
            <person name="Bertilsson S."/>
            <person name="Dopson M."/>
        </authorList>
    </citation>
    <scope>NUCLEOTIDE SEQUENCE</scope>
    <source>
        <strain evidence="2">Modern_marine.mb.64</strain>
    </source>
</reference>
<accession>A0A948S1F3</accession>
<comment type="caution">
    <text evidence="2">The sequence shown here is derived from an EMBL/GenBank/DDBJ whole genome shotgun (WGS) entry which is preliminary data.</text>
</comment>
<sequence>MNSESYGMTSRILRAVQVAVEAHSGQNRKASEVPYVLHPLAVAAKLVALGSAEDMIIAGILHDTVEDTDLTSEMIKREFGPEVMRIVEGCSEPDKSDTWENRKRHTLEMLKTAPDDVLIVSWADKLDNIRSIRDDMARCHESIWKRFRRPRESQEWLFRSLLQVFEDRMKNSPLDELVEEFRVEVERVFGPQK</sequence>
<dbReference type="PANTHER" id="PTHR46246:SF1">
    <property type="entry name" value="GUANOSINE-3',5'-BIS(DIPHOSPHATE) 3'-PYROPHOSPHOHYDROLASE MESH1"/>
    <property type="match status" value="1"/>
</dbReference>
<feature type="domain" description="HD/PDEase" evidence="1">
    <location>
        <begin position="31"/>
        <end position="138"/>
    </location>
</feature>
<dbReference type="Pfam" id="PF13328">
    <property type="entry name" value="HD_4"/>
    <property type="match status" value="1"/>
</dbReference>
<dbReference type="Gene3D" id="1.10.3210.10">
    <property type="entry name" value="Hypothetical protein af1432"/>
    <property type="match status" value="1"/>
</dbReference>
<proteinExistence type="predicted"/>
<protein>
    <submittedName>
        <fullName evidence="2">HD domain-containing protein</fullName>
    </submittedName>
</protein>
<dbReference type="InterPro" id="IPR052194">
    <property type="entry name" value="MESH1"/>
</dbReference>
<dbReference type="EMBL" id="JAHJDP010000114">
    <property type="protein sequence ID" value="MBU2693117.1"/>
    <property type="molecule type" value="Genomic_DNA"/>
</dbReference>
<dbReference type="InterPro" id="IPR003607">
    <property type="entry name" value="HD/PDEase_dom"/>
</dbReference>
<dbReference type="SUPFAM" id="SSF109604">
    <property type="entry name" value="HD-domain/PDEase-like"/>
    <property type="match status" value="1"/>
</dbReference>
<gene>
    <name evidence="2" type="ORF">KJ970_19545</name>
</gene>
<dbReference type="GO" id="GO:0008893">
    <property type="term" value="F:guanosine-3',5'-bis(diphosphate) 3'-diphosphatase activity"/>
    <property type="evidence" value="ECO:0007669"/>
    <property type="project" value="TreeGrafter"/>
</dbReference>